<dbReference type="AlphaFoldDB" id="A0A8J6YAL2"/>
<evidence type="ECO:0000256" key="2">
    <source>
        <dbReference type="ARBA" id="ARBA00022980"/>
    </source>
</evidence>
<dbReference type="GO" id="GO:0006412">
    <property type="term" value="P:translation"/>
    <property type="evidence" value="ECO:0007669"/>
    <property type="project" value="UniProtKB-UniRule"/>
</dbReference>
<feature type="compositionally biased region" description="Acidic residues" evidence="7">
    <location>
        <begin position="285"/>
        <end position="309"/>
    </location>
</feature>
<dbReference type="Proteomes" id="UP000598633">
    <property type="component" value="Unassembled WGS sequence"/>
</dbReference>
<evidence type="ECO:0000313" key="9">
    <source>
        <dbReference type="Proteomes" id="UP000598633"/>
    </source>
</evidence>
<dbReference type="EMBL" id="JACXWA010000007">
    <property type="protein sequence ID" value="MBD3869806.1"/>
    <property type="molecule type" value="Genomic_DNA"/>
</dbReference>
<name>A0A8J6YAL2_9BACT</name>
<dbReference type="PROSITE" id="PS00962">
    <property type="entry name" value="RIBOSOMAL_S2_1"/>
    <property type="match status" value="1"/>
</dbReference>
<dbReference type="PRINTS" id="PR00395">
    <property type="entry name" value="RIBOSOMALS2"/>
</dbReference>
<evidence type="ECO:0000256" key="6">
    <source>
        <dbReference type="RuleBase" id="RU003631"/>
    </source>
</evidence>
<keyword evidence="2 5" id="KW-0689">Ribosomal protein</keyword>
<dbReference type="Gene3D" id="1.10.287.610">
    <property type="entry name" value="Helix hairpin bin"/>
    <property type="match status" value="1"/>
</dbReference>
<evidence type="ECO:0000256" key="1">
    <source>
        <dbReference type="ARBA" id="ARBA00006242"/>
    </source>
</evidence>
<feature type="region of interest" description="Disordered" evidence="7">
    <location>
        <begin position="276"/>
        <end position="338"/>
    </location>
</feature>
<keyword evidence="3 5" id="KW-0687">Ribonucleoprotein</keyword>
<dbReference type="Gene3D" id="3.40.50.10490">
    <property type="entry name" value="Glucose-6-phosphate isomerase like protein, domain 1"/>
    <property type="match status" value="1"/>
</dbReference>
<proteinExistence type="inferred from homology"/>
<evidence type="ECO:0000256" key="7">
    <source>
        <dbReference type="SAM" id="MobiDB-lite"/>
    </source>
</evidence>
<dbReference type="SUPFAM" id="SSF52313">
    <property type="entry name" value="Ribosomal protein S2"/>
    <property type="match status" value="1"/>
</dbReference>
<gene>
    <name evidence="5 8" type="primary">rpsB</name>
    <name evidence="8" type="ORF">IFJ97_00430</name>
</gene>
<reference evidence="8 9" key="1">
    <citation type="submission" date="2020-08" db="EMBL/GenBank/DDBJ databases">
        <title>Acidobacteriota in marine sediments use diverse sulfur dissimilation pathways.</title>
        <authorList>
            <person name="Wasmund K."/>
        </authorList>
    </citation>
    <scope>NUCLEOTIDE SEQUENCE [LARGE SCALE GENOMIC DNA]</scope>
    <source>
        <strain evidence="8">MAG AM3-A</strain>
    </source>
</reference>
<dbReference type="InterPro" id="IPR005706">
    <property type="entry name" value="Ribosomal_uS2_bac/mit/plastid"/>
</dbReference>
<sequence length="338" mass="37590">MANIQMKELLEAGVHFGHQTRRWNPKMKPFIFGKRNGIHIVDLQKTLHHFEDSAEFIRDLAANGRNVLFVGTKRQAQDAIREEAERCGMFYMNHRWLGGTMTNFRTIRKSIQRFKEIEEILSNEDSHLTKKEVIRLERQRRKMDRAFGGIKDMEDLPDALFVIDTVHEHIAIKEANRLGIPVVAVVDTNSDPEEVDFPIPGNDDAIRAIRLFTSRIADNILEGLNLADERFVGDDDEATAPAEISVEEEGAAAVAPVIEEVAAEAVVEEESVAEGLVVEETVAAEPEEDNAIEETAEAASEEAEPEEAPEASANADEAPTEEAVAEQDAAEEVAPKKS</sequence>
<dbReference type="InterPro" id="IPR018130">
    <property type="entry name" value="Ribosomal_uS2_CS"/>
</dbReference>
<dbReference type="InterPro" id="IPR023591">
    <property type="entry name" value="Ribosomal_uS2_flav_dom_sf"/>
</dbReference>
<dbReference type="HAMAP" id="MF_00291_B">
    <property type="entry name" value="Ribosomal_uS2_B"/>
    <property type="match status" value="1"/>
</dbReference>
<dbReference type="Pfam" id="PF00318">
    <property type="entry name" value="Ribosomal_S2"/>
    <property type="match status" value="1"/>
</dbReference>
<dbReference type="GO" id="GO:0003735">
    <property type="term" value="F:structural constituent of ribosome"/>
    <property type="evidence" value="ECO:0007669"/>
    <property type="project" value="InterPro"/>
</dbReference>
<evidence type="ECO:0000313" key="8">
    <source>
        <dbReference type="EMBL" id="MBD3869806.1"/>
    </source>
</evidence>
<feature type="compositionally biased region" description="Acidic residues" evidence="7">
    <location>
        <begin position="318"/>
        <end position="331"/>
    </location>
</feature>
<comment type="similarity">
    <text evidence="1 5 6">Belongs to the universal ribosomal protein uS2 family.</text>
</comment>
<dbReference type="InterPro" id="IPR001865">
    <property type="entry name" value="Ribosomal_uS2"/>
</dbReference>
<accession>A0A8J6YAL2</accession>
<comment type="caution">
    <text evidence="8">The sequence shown here is derived from an EMBL/GenBank/DDBJ whole genome shotgun (WGS) entry which is preliminary data.</text>
</comment>
<organism evidence="8 9">
    <name type="scientific">Candidatus Sulfomarinibacter kjeldsenii</name>
    <dbReference type="NCBI Taxonomy" id="2885994"/>
    <lineage>
        <taxon>Bacteria</taxon>
        <taxon>Pseudomonadati</taxon>
        <taxon>Acidobacteriota</taxon>
        <taxon>Thermoanaerobaculia</taxon>
        <taxon>Thermoanaerobaculales</taxon>
        <taxon>Candidatus Sulfomarinibacteraceae</taxon>
        <taxon>Candidatus Sulfomarinibacter</taxon>
    </lineage>
</organism>
<dbReference type="PANTHER" id="PTHR12534:SF0">
    <property type="entry name" value="SMALL RIBOSOMAL SUBUNIT PROTEIN US2M"/>
    <property type="match status" value="1"/>
</dbReference>
<dbReference type="NCBIfam" id="TIGR01011">
    <property type="entry name" value="rpsB_bact"/>
    <property type="match status" value="1"/>
</dbReference>
<dbReference type="CDD" id="cd01425">
    <property type="entry name" value="RPS2"/>
    <property type="match status" value="1"/>
</dbReference>
<dbReference type="PROSITE" id="PS00963">
    <property type="entry name" value="RIBOSOMAL_S2_2"/>
    <property type="match status" value="1"/>
</dbReference>
<protein>
    <recommendedName>
        <fullName evidence="4 5">Small ribosomal subunit protein uS2</fullName>
    </recommendedName>
</protein>
<evidence type="ECO:0000256" key="5">
    <source>
        <dbReference type="HAMAP-Rule" id="MF_00291"/>
    </source>
</evidence>
<evidence type="ECO:0000256" key="3">
    <source>
        <dbReference type="ARBA" id="ARBA00023274"/>
    </source>
</evidence>
<dbReference type="PANTHER" id="PTHR12534">
    <property type="entry name" value="30S RIBOSOMAL PROTEIN S2 PROKARYOTIC AND ORGANELLAR"/>
    <property type="match status" value="1"/>
</dbReference>
<dbReference type="GO" id="GO:0022627">
    <property type="term" value="C:cytosolic small ribosomal subunit"/>
    <property type="evidence" value="ECO:0007669"/>
    <property type="project" value="TreeGrafter"/>
</dbReference>
<evidence type="ECO:0000256" key="4">
    <source>
        <dbReference type="ARBA" id="ARBA00035256"/>
    </source>
</evidence>